<dbReference type="PANTHER" id="PTHR10824">
    <property type="entry name" value="ACYL-COENZYME A THIOESTERASE-RELATED"/>
    <property type="match status" value="1"/>
</dbReference>
<dbReference type="InterPro" id="IPR029058">
    <property type="entry name" value="AB_hydrolase_fold"/>
</dbReference>
<feature type="domain" description="BAAT/Acyl-CoA thioester hydrolase C-terminal" evidence="2">
    <location>
        <begin position="311"/>
        <end position="409"/>
    </location>
</feature>
<dbReference type="Gene3D" id="3.40.50.1820">
    <property type="entry name" value="alpha/beta hydrolase"/>
    <property type="match status" value="1"/>
</dbReference>
<proteinExistence type="predicted"/>
<dbReference type="PANTHER" id="PTHR10824:SF4">
    <property type="entry name" value="ACYL-COENZYME A THIOESTERASE 1-LIKE"/>
    <property type="match status" value="1"/>
</dbReference>
<dbReference type="GO" id="GO:0006631">
    <property type="term" value="P:fatty acid metabolic process"/>
    <property type="evidence" value="ECO:0007669"/>
    <property type="project" value="TreeGrafter"/>
</dbReference>
<dbReference type="InterPro" id="IPR014940">
    <property type="entry name" value="BAAT_C"/>
</dbReference>
<dbReference type="AlphaFoldDB" id="A0A177YAA5"/>
<feature type="active site" description="Charge relay system" evidence="1">
    <location>
        <position position="209"/>
    </location>
</feature>
<dbReference type="Proteomes" id="UP000077519">
    <property type="component" value="Unassembled WGS sequence"/>
</dbReference>
<dbReference type="InterPro" id="IPR042490">
    <property type="entry name" value="Thio_Ohase/BAAT_N"/>
</dbReference>
<dbReference type="EMBL" id="LVHI01000023">
    <property type="protein sequence ID" value="OAK52455.1"/>
    <property type="molecule type" value="Genomic_DNA"/>
</dbReference>
<dbReference type="Gene3D" id="2.60.40.2240">
    <property type="entry name" value="Acyl-CoA thioester hydrolase/BAAT N-terminal domain"/>
    <property type="match status" value="1"/>
</dbReference>
<gene>
    <name evidence="3" type="ORF">A3K89_06385</name>
</gene>
<dbReference type="InterPro" id="IPR016662">
    <property type="entry name" value="Acyl-CoA_thioEstase_long-chain"/>
</dbReference>
<dbReference type="GO" id="GO:0047617">
    <property type="term" value="F:fatty acyl-CoA hydrolase activity"/>
    <property type="evidence" value="ECO:0007669"/>
    <property type="project" value="TreeGrafter"/>
</dbReference>
<feature type="active site" description="Charge relay system" evidence="1">
    <location>
        <position position="363"/>
    </location>
</feature>
<evidence type="ECO:0000256" key="1">
    <source>
        <dbReference type="PIRSR" id="PIRSR016521-1"/>
    </source>
</evidence>
<keyword evidence="4" id="KW-1185">Reference proteome</keyword>
<organism evidence="3 4">
    <name type="scientific">Rhodococcoides kyotonense</name>
    <dbReference type="NCBI Taxonomy" id="398843"/>
    <lineage>
        <taxon>Bacteria</taxon>
        <taxon>Bacillati</taxon>
        <taxon>Actinomycetota</taxon>
        <taxon>Actinomycetes</taxon>
        <taxon>Mycobacteriales</taxon>
        <taxon>Nocardiaceae</taxon>
        <taxon>Rhodococcoides</taxon>
    </lineage>
</organism>
<reference evidence="3 4" key="1">
    <citation type="submission" date="2016-03" db="EMBL/GenBank/DDBJ databases">
        <title>Genome sequence of Rhodococcus kyotonensis KB10.</title>
        <authorList>
            <person name="Jeong H."/>
            <person name="Hong C.E."/>
            <person name="Jo S.H."/>
            <person name="Park J.M."/>
        </authorList>
    </citation>
    <scope>NUCLEOTIDE SEQUENCE [LARGE SCALE GENOMIC DNA]</scope>
    <source>
        <strain evidence="3 4">KB10</strain>
    </source>
</reference>
<feature type="active site" description="Charge relay system" evidence="1">
    <location>
        <position position="332"/>
    </location>
</feature>
<protein>
    <recommendedName>
        <fullName evidence="2">BAAT/Acyl-CoA thioester hydrolase C-terminal domain-containing protein</fullName>
    </recommendedName>
</protein>
<sequence length="411" mass="43852">MDPVSGPIDSPTVFRVHGVRPGLPVHLDVATVDDDGHHWVSHQDYDIDADGRLKMADPDRPWWNMQFVDEGVAPVTFVGSEAGLDYRVSVHAHEGSSSTTIRRSWGDDVVREDHAGKGWRLRVYLPDTSEDVTAGVLLLPGTMGARPSTPTAALLASHGYVSAVLSYMGEPGLPDSFESIPIEAVAAGIAAFASHERVDADRIALHAASVGASVALSTLARTPELTVRSVVALAPTHVVLQALSDTGPPPRASSLTEAGEPLPYMPIRAERLVGQIVKRTVGRLFSPSPTSRALSLRPAYSAGLRDDEAVARAVIPVEKIDAPMLAIAGVADASYPADRMARALIARRHRDTDRLLVLPNAGHFLRPPATPTTVDRNNFIVSGGTPAGTAKGQRRAWTETLDFLAETLATQ</sequence>
<evidence type="ECO:0000313" key="4">
    <source>
        <dbReference type="Proteomes" id="UP000077519"/>
    </source>
</evidence>
<evidence type="ECO:0000259" key="2">
    <source>
        <dbReference type="Pfam" id="PF08840"/>
    </source>
</evidence>
<dbReference type="SUPFAM" id="SSF53474">
    <property type="entry name" value="alpha/beta-Hydrolases"/>
    <property type="match status" value="1"/>
</dbReference>
<dbReference type="Pfam" id="PF08840">
    <property type="entry name" value="BAAT_C"/>
    <property type="match status" value="1"/>
</dbReference>
<evidence type="ECO:0000313" key="3">
    <source>
        <dbReference type="EMBL" id="OAK52455.1"/>
    </source>
</evidence>
<comment type="caution">
    <text evidence="3">The sequence shown here is derived from an EMBL/GenBank/DDBJ whole genome shotgun (WGS) entry which is preliminary data.</text>
</comment>
<dbReference type="PIRSF" id="PIRSF016521">
    <property type="entry name" value="Acyl-CoA_hydro"/>
    <property type="match status" value="1"/>
</dbReference>
<accession>A0A177YAA5</accession>
<dbReference type="GO" id="GO:0006637">
    <property type="term" value="P:acyl-CoA metabolic process"/>
    <property type="evidence" value="ECO:0007669"/>
    <property type="project" value="InterPro"/>
</dbReference>
<name>A0A177YAA5_9NOCA</name>